<evidence type="ECO:0000313" key="3">
    <source>
        <dbReference type="EMBL" id="OGY89331.1"/>
    </source>
</evidence>
<comment type="caution">
    <text evidence="3">The sequence shown here is derived from an EMBL/GenBank/DDBJ whole genome shotgun (WGS) entry which is preliminary data.</text>
</comment>
<feature type="transmembrane region" description="Helical" evidence="1">
    <location>
        <begin position="12"/>
        <end position="32"/>
    </location>
</feature>
<evidence type="ECO:0000256" key="1">
    <source>
        <dbReference type="SAM" id="Phobius"/>
    </source>
</evidence>
<reference evidence="3 4" key="1">
    <citation type="journal article" date="2016" name="Nat. Commun.">
        <title>Thousands of microbial genomes shed light on interconnected biogeochemical processes in an aquifer system.</title>
        <authorList>
            <person name="Anantharaman K."/>
            <person name="Brown C.T."/>
            <person name="Hug L.A."/>
            <person name="Sharon I."/>
            <person name="Castelle C.J."/>
            <person name="Probst A.J."/>
            <person name="Thomas B.C."/>
            <person name="Singh A."/>
            <person name="Wilkins M.J."/>
            <person name="Karaoz U."/>
            <person name="Brodie E.L."/>
            <person name="Williams K.H."/>
            <person name="Hubbard S.S."/>
            <person name="Banfield J.F."/>
        </authorList>
    </citation>
    <scope>NUCLEOTIDE SEQUENCE [LARGE SCALE GENOMIC DNA]</scope>
</reference>
<name>A0A1G2BJJ1_9BACT</name>
<evidence type="ECO:0000259" key="2">
    <source>
        <dbReference type="Pfam" id="PF09834"/>
    </source>
</evidence>
<dbReference type="Proteomes" id="UP000178849">
    <property type="component" value="Unassembled WGS sequence"/>
</dbReference>
<dbReference type="EMBL" id="MHKL01000021">
    <property type="protein sequence ID" value="OGY89331.1"/>
    <property type="molecule type" value="Genomic_DNA"/>
</dbReference>
<dbReference type="STRING" id="1798550.A2927_00775"/>
<protein>
    <recommendedName>
        <fullName evidence="2">DUF2061 domain-containing protein</fullName>
    </recommendedName>
</protein>
<organism evidence="3 4">
    <name type="scientific">Candidatus Komeilibacteria bacterium RIFCSPLOWO2_01_FULL_45_10</name>
    <dbReference type="NCBI Taxonomy" id="1798550"/>
    <lineage>
        <taxon>Bacteria</taxon>
        <taxon>Candidatus Komeiliibacteriota</taxon>
    </lineage>
</organism>
<feature type="domain" description="DUF2061" evidence="2">
    <location>
        <begin position="11"/>
        <end position="62"/>
    </location>
</feature>
<accession>A0A1G2BJJ1</accession>
<sequence>MISYETPWRSIIKAVGWRLLASLTTFLIVYFATGELVLSTSVGVLELLIKIILYFFYERIWNLTSWGRK</sequence>
<feature type="transmembrane region" description="Helical" evidence="1">
    <location>
        <begin position="38"/>
        <end position="57"/>
    </location>
</feature>
<gene>
    <name evidence="3" type="ORF">A2927_00775</name>
</gene>
<dbReference type="AlphaFoldDB" id="A0A1G2BJJ1"/>
<keyword evidence="1" id="KW-0812">Transmembrane</keyword>
<keyword evidence="1" id="KW-0472">Membrane</keyword>
<dbReference type="Pfam" id="PF09834">
    <property type="entry name" value="DUF2061"/>
    <property type="match status" value="1"/>
</dbReference>
<dbReference type="InterPro" id="IPR018638">
    <property type="entry name" value="DUF2061_membrane"/>
</dbReference>
<proteinExistence type="predicted"/>
<evidence type="ECO:0000313" key="4">
    <source>
        <dbReference type="Proteomes" id="UP000178849"/>
    </source>
</evidence>
<keyword evidence="1" id="KW-1133">Transmembrane helix</keyword>